<comment type="cofactor">
    <cofactor evidence="1">
        <name>pantetheine 4'-phosphate</name>
        <dbReference type="ChEBI" id="CHEBI:47942"/>
    </cofactor>
</comment>
<dbReference type="CDD" id="cd05930">
    <property type="entry name" value="A_NRPS"/>
    <property type="match status" value="1"/>
</dbReference>
<dbReference type="PROSITE" id="PS00455">
    <property type="entry name" value="AMP_BINDING"/>
    <property type="match status" value="1"/>
</dbReference>
<protein>
    <recommendedName>
        <fullName evidence="4">Carrier domain-containing protein</fullName>
    </recommendedName>
</protein>
<evidence type="ECO:0000256" key="2">
    <source>
        <dbReference type="ARBA" id="ARBA00022450"/>
    </source>
</evidence>
<dbReference type="PANTHER" id="PTHR45527">
    <property type="entry name" value="NONRIBOSOMAL PEPTIDE SYNTHETASE"/>
    <property type="match status" value="1"/>
</dbReference>
<dbReference type="Pfam" id="PF00550">
    <property type="entry name" value="PP-binding"/>
    <property type="match status" value="1"/>
</dbReference>
<evidence type="ECO:0000313" key="6">
    <source>
        <dbReference type="Proteomes" id="UP001055453"/>
    </source>
</evidence>
<dbReference type="Gene3D" id="3.40.50.980">
    <property type="match status" value="2"/>
</dbReference>
<dbReference type="InterPro" id="IPR010071">
    <property type="entry name" value="AA_adenyl_dom"/>
</dbReference>
<proteinExistence type="predicted"/>
<dbReference type="InterPro" id="IPR029058">
    <property type="entry name" value="AB_hydrolase_fold"/>
</dbReference>
<name>A0ABN6QAW8_NOSCO</name>
<dbReference type="InterPro" id="IPR001242">
    <property type="entry name" value="Condensation_dom"/>
</dbReference>
<keyword evidence="6" id="KW-1185">Reference proteome</keyword>
<dbReference type="SMART" id="SM00823">
    <property type="entry name" value="PKS_PP"/>
    <property type="match status" value="1"/>
</dbReference>
<keyword evidence="2" id="KW-0596">Phosphopantetheine</keyword>
<dbReference type="InterPro" id="IPR006162">
    <property type="entry name" value="Ppantetheine_attach_site"/>
</dbReference>
<evidence type="ECO:0000313" key="5">
    <source>
        <dbReference type="EMBL" id="BDI19715.1"/>
    </source>
</evidence>
<dbReference type="SUPFAM" id="SSF52777">
    <property type="entry name" value="CoA-dependent acyltransferases"/>
    <property type="match status" value="2"/>
</dbReference>
<keyword evidence="3" id="KW-0597">Phosphoprotein</keyword>
<dbReference type="Gene3D" id="3.40.50.1820">
    <property type="entry name" value="alpha/beta hydrolase"/>
    <property type="match status" value="1"/>
</dbReference>
<feature type="domain" description="Carrier" evidence="4">
    <location>
        <begin position="971"/>
        <end position="1046"/>
    </location>
</feature>
<dbReference type="Pfam" id="PF13193">
    <property type="entry name" value="AMP-binding_C"/>
    <property type="match status" value="1"/>
</dbReference>
<dbReference type="PROSITE" id="PS50075">
    <property type="entry name" value="CARRIER"/>
    <property type="match status" value="1"/>
</dbReference>
<dbReference type="Gene3D" id="3.30.559.10">
    <property type="entry name" value="Chloramphenicol acetyltransferase-like domain"/>
    <property type="match status" value="1"/>
</dbReference>
<dbReference type="Pfam" id="PF00501">
    <property type="entry name" value="AMP-binding"/>
    <property type="match status" value="1"/>
</dbReference>
<evidence type="ECO:0000256" key="1">
    <source>
        <dbReference type="ARBA" id="ARBA00001957"/>
    </source>
</evidence>
<evidence type="ECO:0000259" key="4">
    <source>
        <dbReference type="PROSITE" id="PS50075"/>
    </source>
</evidence>
<dbReference type="Gene3D" id="3.30.559.30">
    <property type="entry name" value="Nonribosomal peptide synthetase, condensation domain"/>
    <property type="match status" value="1"/>
</dbReference>
<dbReference type="PROSITE" id="PS00012">
    <property type="entry name" value="PHOSPHOPANTETHEINE"/>
    <property type="match status" value="1"/>
</dbReference>
<organism evidence="5 6">
    <name type="scientific">Nostoc cf. commune SO-36</name>
    <dbReference type="NCBI Taxonomy" id="449208"/>
    <lineage>
        <taxon>Bacteria</taxon>
        <taxon>Bacillati</taxon>
        <taxon>Cyanobacteriota</taxon>
        <taxon>Cyanophyceae</taxon>
        <taxon>Nostocales</taxon>
        <taxon>Nostocaceae</taxon>
        <taxon>Nostoc</taxon>
    </lineage>
</organism>
<dbReference type="Gene3D" id="3.30.300.30">
    <property type="match status" value="1"/>
</dbReference>
<dbReference type="InterPro" id="IPR020845">
    <property type="entry name" value="AMP-binding_CS"/>
</dbReference>
<dbReference type="NCBIfam" id="TIGR01733">
    <property type="entry name" value="AA-adenyl-dom"/>
    <property type="match status" value="1"/>
</dbReference>
<dbReference type="InterPro" id="IPR025110">
    <property type="entry name" value="AMP-bd_C"/>
</dbReference>
<dbReference type="InterPro" id="IPR020806">
    <property type="entry name" value="PKS_PP-bd"/>
</dbReference>
<dbReference type="InterPro" id="IPR036736">
    <property type="entry name" value="ACP-like_sf"/>
</dbReference>
<dbReference type="Pfam" id="PF00668">
    <property type="entry name" value="Condensation"/>
    <property type="match status" value="1"/>
</dbReference>
<dbReference type="InterPro" id="IPR045851">
    <property type="entry name" value="AMP-bd_C_sf"/>
</dbReference>
<dbReference type="Proteomes" id="UP001055453">
    <property type="component" value="Chromosome"/>
</dbReference>
<dbReference type="InterPro" id="IPR009081">
    <property type="entry name" value="PP-bd_ACP"/>
</dbReference>
<sequence>MQAKQIEGFRLSPQQKRLWLLENSDVSPLRIQCAVSIIGKLNIEILRTALQNVVNQYEIFRTTFYQLPEMEVPLQVIADNYKIEITELNFCSLASEEQENRLNELFNELKKIPFDLEEKPPIDVYIITLSSDKHILMLTLSALVADTYTLKYLLKKITVSYAACLQGQNLDDEPLQYADIAEWQNQILESDNSELGKEYWRNQDINTVDDFNLWFENKQIENGNFQPQCVSLNIDNDLVKKIKLLSSKYQINNADILLACWLILLGKITRKPDLCVGIVGDGRKYAELYQALGLLSKYLPIACHFKPEIKFSEILQQIHESVNNAWEWQEYFTWEETVKSADFCPVAFEFAEFSENYAVADLSFSLSKLYSCIDKFKIKLTCLHQGDALIAELHFDEQLYKLEDIKTLSEHFQTLLQDAIANPEAGISQLNILSDRQLQQLLVEFNNTSVHHPPDRCIHQLFEEQVKRTPDEIALVFEQQQLTYSQLNARANQLAHHLRQRGVGAEVLVGLYVGRSLEMIIGLLGILKAGGAYIPLDPSYPHQRLAQMLEDAQVQVLVTQQQLLKELPQHPPEVICLDADSATIAQQSHENPETEVKPENLVYVLFTSGSTGKPKGVAVEHRQLFNYLNGIRAKIDFSTCRSFAHVATFAADLGNTMIFPALCGGGCLHIISQERATNPEALGEYFHQHSIDCLKIVPAHLAALLTAAQPQKILPRQRLILGGEACSWQLIEQIQALAPDCQIFNHYGPTEATVGVLTYPIDQSRTDSATVPIGKAIANTQIYLLDSHLQPVPIGVPGELYIGGDSLARGYLNLPELTLEKFIPNPFNNSKSHRLYKTGDLARYLPDGNIEFLGRVDDQVKIRGFRIELEEILLTLQQHPAVQQAIVCSREDVPGDKRLVAYIVFEPKSAIPHPQSTDLRAFLREKLPEYMVPSAFVMLKTLPLTANGKIDREKLPAPEQVPPELAATFVAPRNQTEEAIAKIWAEVLAVEQVGIHDNFFELGGHSLIATQVISRIRQSLQVELPLRQFFDSPTVADLGVMLAQNLAEQTDEAMLAQMLAELEAQEESQEVLVKEGADL</sequence>
<dbReference type="InterPro" id="IPR023213">
    <property type="entry name" value="CAT-like_dom_sf"/>
</dbReference>
<dbReference type="SUPFAM" id="SSF56801">
    <property type="entry name" value="Acetyl-CoA synthetase-like"/>
    <property type="match status" value="1"/>
</dbReference>
<accession>A0ABN6QAW8</accession>
<gene>
    <name evidence="5" type="ORF">ANSO36C_55170</name>
</gene>
<dbReference type="Gene3D" id="2.30.38.10">
    <property type="entry name" value="Luciferase, Domain 3"/>
    <property type="match status" value="1"/>
</dbReference>
<evidence type="ECO:0000256" key="3">
    <source>
        <dbReference type="ARBA" id="ARBA00022553"/>
    </source>
</evidence>
<reference evidence="5" key="1">
    <citation type="submission" date="2022-04" db="EMBL/GenBank/DDBJ databases">
        <title>Complete genome sequence of a cyanobacterium, Nostoc sp. SO-36, isolated in Antarctica.</title>
        <authorList>
            <person name="Kanesaki Y."/>
            <person name="Effendi D."/>
            <person name="Sakamoto T."/>
            <person name="Ohtani S."/>
            <person name="Awai K."/>
        </authorList>
    </citation>
    <scope>NUCLEOTIDE SEQUENCE</scope>
    <source>
        <strain evidence="5">SO-36</strain>
    </source>
</reference>
<dbReference type="EMBL" id="AP025732">
    <property type="protein sequence ID" value="BDI19715.1"/>
    <property type="molecule type" value="Genomic_DNA"/>
</dbReference>
<dbReference type="PANTHER" id="PTHR45527:SF1">
    <property type="entry name" value="FATTY ACID SYNTHASE"/>
    <property type="match status" value="1"/>
</dbReference>
<dbReference type="SUPFAM" id="SSF47336">
    <property type="entry name" value="ACP-like"/>
    <property type="match status" value="1"/>
</dbReference>
<dbReference type="InterPro" id="IPR000873">
    <property type="entry name" value="AMP-dep_synth/lig_dom"/>
</dbReference>